<evidence type="ECO:0000256" key="1">
    <source>
        <dbReference type="ARBA" id="ARBA00022448"/>
    </source>
</evidence>
<reference evidence="4" key="1">
    <citation type="journal article" date="2019" name="Int. J. Syst. Evol. Microbiol.">
        <title>The Global Catalogue of Microorganisms (GCM) 10K type strain sequencing project: providing services to taxonomists for standard genome sequencing and annotation.</title>
        <authorList>
            <consortium name="The Broad Institute Genomics Platform"/>
            <consortium name="The Broad Institute Genome Sequencing Center for Infectious Disease"/>
            <person name="Wu L."/>
            <person name="Ma J."/>
        </authorList>
    </citation>
    <scope>NUCLEOTIDE SEQUENCE [LARGE SCALE GENOMIC DNA]</scope>
    <source>
        <strain evidence="4">NBRC 106593</strain>
    </source>
</reference>
<dbReference type="GO" id="GO:0005524">
    <property type="term" value="F:ATP binding"/>
    <property type="evidence" value="ECO:0007669"/>
    <property type="project" value="UniProtKB-KW"/>
</dbReference>
<dbReference type="PANTHER" id="PTHR42788:SF13">
    <property type="entry name" value="ALIPHATIC SULFONATES IMPORT ATP-BINDING PROTEIN SSUB"/>
    <property type="match status" value="1"/>
</dbReference>
<organism evidence="3 4">
    <name type="scientific">Branchiibius cervicis</name>
    <dbReference type="NCBI Taxonomy" id="908252"/>
    <lineage>
        <taxon>Bacteria</taxon>
        <taxon>Bacillati</taxon>
        <taxon>Actinomycetota</taxon>
        <taxon>Actinomycetes</taxon>
        <taxon>Micrococcales</taxon>
        <taxon>Dermacoccaceae</taxon>
        <taxon>Branchiibius</taxon>
    </lineage>
</organism>
<dbReference type="Proteomes" id="UP001596356">
    <property type="component" value="Unassembled WGS sequence"/>
</dbReference>
<keyword evidence="3" id="KW-0547">Nucleotide-binding</keyword>
<dbReference type="PANTHER" id="PTHR42788">
    <property type="entry name" value="TAURINE IMPORT ATP-BINDING PROTEIN-RELATED"/>
    <property type="match status" value="1"/>
</dbReference>
<dbReference type="InterPro" id="IPR003439">
    <property type="entry name" value="ABC_transporter-like_ATP-bd"/>
</dbReference>
<name>A0ABW2AXI2_9MICO</name>
<proteinExistence type="predicted"/>
<keyword evidence="4" id="KW-1185">Reference proteome</keyword>
<keyword evidence="3" id="KW-0067">ATP-binding</keyword>
<evidence type="ECO:0000313" key="4">
    <source>
        <dbReference type="Proteomes" id="UP001596356"/>
    </source>
</evidence>
<sequence>MIRIDSATVHFGDTPALRELSLQVPDRTIALVTGHAGSGKSTLIDVCRAVVKPDSGTVAVDEPIAVVTQSYLLPSSLTALEQLVLQGLIRGVPASEAETTGQELLVALGLDGVDRNMPDELSGGQRQRLAVARRWPRDRRPCCSTNPRVPWTAPVAAWCCGPSGWLPTPEPRC</sequence>
<dbReference type="EMBL" id="JBHSWJ010000002">
    <property type="protein sequence ID" value="MFC6715837.1"/>
    <property type="molecule type" value="Genomic_DNA"/>
</dbReference>
<comment type="caution">
    <text evidence="3">The sequence shown here is derived from an EMBL/GenBank/DDBJ whole genome shotgun (WGS) entry which is preliminary data.</text>
</comment>
<dbReference type="RefSeq" id="WP_377825222.1">
    <property type="nucleotide sequence ID" value="NZ_JBHSWJ010000002.1"/>
</dbReference>
<accession>A0ABW2AXI2</accession>
<protein>
    <submittedName>
        <fullName evidence="3">ATP-binding cassette domain-containing protein</fullName>
    </submittedName>
</protein>
<evidence type="ECO:0000259" key="2">
    <source>
        <dbReference type="Pfam" id="PF00005"/>
    </source>
</evidence>
<keyword evidence="1" id="KW-0813">Transport</keyword>
<gene>
    <name evidence="3" type="ORF">ACFQBT_19190</name>
</gene>
<dbReference type="Gene3D" id="3.40.50.300">
    <property type="entry name" value="P-loop containing nucleotide triphosphate hydrolases"/>
    <property type="match status" value="1"/>
</dbReference>
<dbReference type="SUPFAM" id="SSF52540">
    <property type="entry name" value="P-loop containing nucleoside triphosphate hydrolases"/>
    <property type="match status" value="1"/>
</dbReference>
<evidence type="ECO:0000313" key="3">
    <source>
        <dbReference type="EMBL" id="MFC6715837.1"/>
    </source>
</evidence>
<dbReference type="InterPro" id="IPR027417">
    <property type="entry name" value="P-loop_NTPase"/>
</dbReference>
<dbReference type="InterPro" id="IPR050166">
    <property type="entry name" value="ABC_transporter_ATP-bind"/>
</dbReference>
<feature type="domain" description="ABC transporter" evidence="2">
    <location>
        <begin position="17"/>
        <end position="134"/>
    </location>
</feature>
<dbReference type="Pfam" id="PF00005">
    <property type="entry name" value="ABC_tran"/>
    <property type="match status" value="1"/>
</dbReference>